<dbReference type="GO" id="GO:0071555">
    <property type="term" value="P:cell wall organization"/>
    <property type="evidence" value="ECO:0007669"/>
    <property type="project" value="UniProtKB-KW"/>
</dbReference>
<dbReference type="GO" id="GO:0008360">
    <property type="term" value="P:regulation of cell shape"/>
    <property type="evidence" value="ECO:0007669"/>
    <property type="project" value="UniProtKB-KW"/>
</dbReference>
<evidence type="ECO:0000256" key="9">
    <source>
        <dbReference type="ARBA" id="ARBA00023316"/>
    </source>
</evidence>
<dbReference type="SUPFAM" id="SSF53244">
    <property type="entry name" value="MurD-like peptide ligases, peptide-binding domain"/>
    <property type="match status" value="1"/>
</dbReference>
<keyword evidence="8 10" id="KW-0131">Cell cycle</keyword>
<dbReference type="GO" id="GO:0051301">
    <property type="term" value="P:cell division"/>
    <property type="evidence" value="ECO:0007669"/>
    <property type="project" value="UniProtKB-KW"/>
</dbReference>
<dbReference type="Pfam" id="PF08245">
    <property type="entry name" value="Mur_ligase_M"/>
    <property type="match status" value="1"/>
</dbReference>
<feature type="domain" description="Mur ligase central" evidence="14">
    <location>
        <begin position="110"/>
        <end position="295"/>
    </location>
</feature>
<evidence type="ECO:0000256" key="4">
    <source>
        <dbReference type="ARBA" id="ARBA00022741"/>
    </source>
</evidence>
<comment type="similarity">
    <text evidence="10">Belongs to the MurCDEF family. MurF subfamily.</text>
</comment>
<keyword evidence="7 10" id="KW-0573">Peptidoglycan synthesis</keyword>
<evidence type="ECO:0000256" key="8">
    <source>
        <dbReference type="ARBA" id="ARBA00023306"/>
    </source>
</evidence>
<evidence type="ECO:0000256" key="1">
    <source>
        <dbReference type="ARBA" id="ARBA00022490"/>
    </source>
</evidence>
<dbReference type="HAMAP" id="MF_02019">
    <property type="entry name" value="MurF"/>
    <property type="match status" value="1"/>
</dbReference>
<evidence type="ECO:0000259" key="12">
    <source>
        <dbReference type="Pfam" id="PF01225"/>
    </source>
</evidence>
<gene>
    <name evidence="10 15" type="primary">murF</name>
    <name evidence="15" type="ORF">5E7_025</name>
</gene>
<name>A0A0N9HR77_9BACT</name>
<dbReference type="PANTHER" id="PTHR43024">
    <property type="entry name" value="UDP-N-ACETYLMURAMOYL-TRIPEPTIDE--D-ALANYL-D-ALANINE LIGASE"/>
    <property type="match status" value="1"/>
</dbReference>
<evidence type="ECO:0000256" key="10">
    <source>
        <dbReference type="HAMAP-Rule" id="MF_02019"/>
    </source>
</evidence>
<protein>
    <recommendedName>
        <fullName evidence="10 11">UDP-N-acetylmuramoyl-tripeptide--D-alanyl-D-alanine ligase</fullName>
        <ecNumber evidence="10 11">6.3.2.10</ecNumber>
    </recommendedName>
    <alternativeName>
        <fullName evidence="10">D-alanyl-D-alanine-adding enzyme</fullName>
    </alternativeName>
</protein>
<dbReference type="InterPro" id="IPR000713">
    <property type="entry name" value="Mur_ligase_N"/>
</dbReference>
<dbReference type="EMBL" id="KT342855">
    <property type="protein sequence ID" value="ALG05246.1"/>
    <property type="molecule type" value="Genomic_DNA"/>
</dbReference>
<dbReference type="GO" id="GO:0009252">
    <property type="term" value="P:peptidoglycan biosynthetic process"/>
    <property type="evidence" value="ECO:0007669"/>
    <property type="project" value="UniProtKB-UniRule"/>
</dbReference>
<dbReference type="AlphaFoldDB" id="A0A0N9HR77"/>
<dbReference type="Pfam" id="PF02875">
    <property type="entry name" value="Mur_ligase_C"/>
    <property type="match status" value="1"/>
</dbReference>
<comment type="catalytic activity">
    <reaction evidence="10 11">
        <text>D-alanyl-D-alanine + UDP-N-acetyl-alpha-D-muramoyl-L-alanyl-gamma-D-glutamyl-meso-2,6-diaminopimelate + ATP = UDP-N-acetyl-alpha-D-muramoyl-L-alanyl-gamma-D-glutamyl-meso-2,6-diaminopimeloyl-D-alanyl-D-alanine + ADP + phosphate + H(+)</text>
        <dbReference type="Rhea" id="RHEA:28374"/>
        <dbReference type="ChEBI" id="CHEBI:15378"/>
        <dbReference type="ChEBI" id="CHEBI:30616"/>
        <dbReference type="ChEBI" id="CHEBI:43474"/>
        <dbReference type="ChEBI" id="CHEBI:57822"/>
        <dbReference type="ChEBI" id="CHEBI:61386"/>
        <dbReference type="ChEBI" id="CHEBI:83905"/>
        <dbReference type="ChEBI" id="CHEBI:456216"/>
        <dbReference type="EC" id="6.3.2.10"/>
    </reaction>
</comment>
<keyword evidence="9 10" id="KW-0961">Cell wall biogenesis/degradation</keyword>
<dbReference type="InterPro" id="IPR005863">
    <property type="entry name" value="UDP-N-AcMur_synth"/>
</dbReference>
<comment type="pathway">
    <text evidence="10 11">Cell wall biogenesis; peptidoglycan biosynthesis.</text>
</comment>
<evidence type="ECO:0000256" key="7">
    <source>
        <dbReference type="ARBA" id="ARBA00022984"/>
    </source>
</evidence>
<dbReference type="UniPathway" id="UPA00219"/>
<dbReference type="SUPFAM" id="SSF53623">
    <property type="entry name" value="MurD-like peptide ligases, catalytic domain"/>
    <property type="match status" value="1"/>
</dbReference>
<dbReference type="InterPro" id="IPR036615">
    <property type="entry name" value="Mur_ligase_C_dom_sf"/>
</dbReference>
<feature type="domain" description="Mur ligase N-terminal catalytic" evidence="12">
    <location>
        <begin position="31"/>
        <end position="75"/>
    </location>
</feature>
<feature type="domain" description="Mur ligase C-terminal" evidence="13">
    <location>
        <begin position="319"/>
        <end position="444"/>
    </location>
</feature>
<dbReference type="GO" id="GO:0005737">
    <property type="term" value="C:cytoplasm"/>
    <property type="evidence" value="ECO:0007669"/>
    <property type="project" value="UniProtKB-SubCell"/>
</dbReference>
<dbReference type="NCBIfam" id="TIGR01143">
    <property type="entry name" value="murF"/>
    <property type="match status" value="1"/>
</dbReference>
<feature type="binding site" evidence="10">
    <location>
        <begin position="112"/>
        <end position="118"/>
    </location>
    <ligand>
        <name>ATP</name>
        <dbReference type="ChEBI" id="CHEBI:30616"/>
    </ligand>
</feature>
<evidence type="ECO:0000256" key="3">
    <source>
        <dbReference type="ARBA" id="ARBA00022618"/>
    </source>
</evidence>
<evidence type="ECO:0000256" key="2">
    <source>
        <dbReference type="ARBA" id="ARBA00022598"/>
    </source>
</evidence>
<reference evidence="15" key="1">
    <citation type="submission" date="2016-04" db="EMBL/GenBank/DDBJ databases">
        <title>Exploring the genomic information of specific uncultured soil bacteria through a new metagenomic library-based strategy.</title>
        <authorList>
            <person name="Liu Y."/>
            <person name="Zhang R."/>
        </authorList>
    </citation>
    <scope>NUCLEOTIDE SEQUENCE</scope>
</reference>
<keyword evidence="4 10" id="KW-0547">Nucleotide-binding</keyword>
<evidence type="ECO:0000259" key="14">
    <source>
        <dbReference type="Pfam" id="PF08245"/>
    </source>
</evidence>
<dbReference type="InterPro" id="IPR051046">
    <property type="entry name" value="MurCDEF_CellWall_CoF430Synth"/>
</dbReference>
<dbReference type="InterPro" id="IPR004101">
    <property type="entry name" value="Mur_ligase_C"/>
</dbReference>
<dbReference type="SUPFAM" id="SSF63418">
    <property type="entry name" value="MurE/MurF N-terminal domain"/>
    <property type="match status" value="1"/>
</dbReference>
<dbReference type="GO" id="GO:0005524">
    <property type="term" value="F:ATP binding"/>
    <property type="evidence" value="ECO:0007669"/>
    <property type="project" value="UniProtKB-UniRule"/>
</dbReference>
<comment type="function">
    <text evidence="10 11">Involved in cell wall formation. Catalyzes the final step in the synthesis of UDP-N-acetylmuramoyl-pentapeptide, the precursor of murein.</text>
</comment>
<proteinExistence type="inferred from homology"/>
<dbReference type="EC" id="6.3.2.10" evidence="10 11"/>
<dbReference type="Pfam" id="PF01225">
    <property type="entry name" value="Mur_ligase"/>
    <property type="match status" value="1"/>
</dbReference>
<evidence type="ECO:0000313" key="15">
    <source>
        <dbReference type="EMBL" id="ALG05246.1"/>
    </source>
</evidence>
<dbReference type="Gene3D" id="3.90.190.20">
    <property type="entry name" value="Mur ligase, C-terminal domain"/>
    <property type="match status" value="1"/>
</dbReference>
<dbReference type="Gene3D" id="3.40.1390.10">
    <property type="entry name" value="MurE/MurF, N-terminal domain"/>
    <property type="match status" value="1"/>
</dbReference>
<evidence type="ECO:0000256" key="11">
    <source>
        <dbReference type="RuleBase" id="RU004136"/>
    </source>
</evidence>
<keyword evidence="1 10" id="KW-0963">Cytoplasm</keyword>
<evidence type="ECO:0000256" key="5">
    <source>
        <dbReference type="ARBA" id="ARBA00022840"/>
    </source>
</evidence>
<keyword evidence="5 10" id="KW-0067">ATP-binding</keyword>
<keyword evidence="6 10" id="KW-0133">Cell shape</keyword>
<dbReference type="InterPro" id="IPR036565">
    <property type="entry name" value="Mur-like_cat_sf"/>
</dbReference>
<sequence length="457" mass="48029">MPLTLTDVLRGSGGELAGESPRDVTFERAVIDSREVRAGDLFIALKGERVDGNDFVPYAIANHAAGIVSDRAPGAIPNRVAYVVVPDTLKALQDVGRYKLRQVGPEVIGVTGTVGKTSTKEAIAGALAQSRRVFKTERNLNTEIGVPLSLLALEPEHELAVLEMGMYVPGDIRFLAELTNPHIGVVTGVSYTHAERVGTIERIAEAKAELVDGLNKDGIAVLNGDNSWTRAMAERGKRSVLFGLEEHNDVRATDIESRGLEGISLTLQAGGASERVDLKLVGRHSAYHALAAAAVMLSLDCSLAEAAQALAASPGESLRLRVLPGKGGITVIDDSYNSSPLAARAALQLLSELGPRGDRVAVLGDMRELGQYSADLHRQVGAAAADVAGLLVAVGEEAREIAAGAGQAGLPGSQLLATTDPQQAVEFLRPRLHAGAYLLVKGSRAMGLETIVQAFAE</sequence>
<dbReference type="InterPro" id="IPR013221">
    <property type="entry name" value="Mur_ligase_cen"/>
</dbReference>
<dbReference type="InterPro" id="IPR035911">
    <property type="entry name" value="MurE/MurF_N"/>
</dbReference>
<evidence type="ECO:0000256" key="6">
    <source>
        <dbReference type="ARBA" id="ARBA00022960"/>
    </source>
</evidence>
<dbReference type="GO" id="GO:0047480">
    <property type="term" value="F:UDP-N-acetylmuramoyl-tripeptide-D-alanyl-D-alanine ligase activity"/>
    <property type="evidence" value="ECO:0007669"/>
    <property type="project" value="UniProtKB-UniRule"/>
</dbReference>
<dbReference type="PANTHER" id="PTHR43024:SF1">
    <property type="entry name" value="UDP-N-ACETYLMURAMOYL-TRIPEPTIDE--D-ALANYL-D-ALANINE LIGASE"/>
    <property type="match status" value="1"/>
</dbReference>
<dbReference type="Gene3D" id="3.40.1190.10">
    <property type="entry name" value="Mur-like, catalytic domain"/>
    <property type="match status" value="1"/>
</dbReference>
<organism evidence="15">
    <name type="scientific">uncultured bacterium 5E7</name>
    <dbReference type="NCBI Taxonomy" id="1701324"/>
    <lineage>
        <taxon>Bacteria</taxon>
        <taxon>environmental samples</taxon>
    </lineage>
</organism>
<keyword evidence="2 10" id="KW-0436">Ligase</keyword>
<evidence type="ECO:0000259" key="13">
    <source>
        <dbReference type="Pfam" id="PF02875"/>
    </source>
</evidence>
<dbReference type="GO" id="GO:0008766">
    <property type="term" value="F:UDP-N-acetylmuramoylalanyl-D-glutamyl-2,6-diaminopimelate-D-alanyl-D-alanine ligase activity"/>
    <property type="evidence" value="ECO:0007669"/>
    <property type="project" value="RHEA"/>
</dbReference>
<comment type="subcellular location">
    <subcellularLocation>
        <location evidence="10 11">Cytoplasm</location>
    </subcellularLocation>
</comment>
<keyword evidence="3 10" id="KW-0132">Cell division</keyword>
<accession>A0A0N9HR77</accession>